<organism evidence="3 4">
    <name type="scientific">Prorocentrum cordatum</name>
    <dbReference type="NCBI Taxonomy" id="2364126"/>
    <lineage>
        <taxon>Eukaryota</taxon>
        <taxon>Sar</taxon>
        <taxon>Alveolata</taxon>
        <taxon>Dinophyceae</taxon>
        <taxon>Prorocentrales</taxon>
        <taxon>Prorocentraceae</taxon>
        <taxon>Prorocentrum</taxon>
    </lineage>
</organism>
<keyword evidence="2" id="KW-0812">Transmembrane</keyword>
<keyword evidence="4" id="KW-1185">Reference proteome</keyword>
<evidence type="ECO:0008006" key="5">
    <source>
        <dbReference type="Google" id="ProtNLM"/>
    </source>
</evidence>
<evidence type="ECO:0000256" key="1">
    <source>
        <dbReference type="SAM" id="MobiDB-lite"/>
    </source>
</evidence>
<evidence type="ECO:0000313" key="3">
    <source>
        <dbReference type="EMBL" id="CAK0903866.1"/>
    </source>
</evidence>
<sequence>MWPSISPRAGTASAAAEDDAQASPRSPLATPLSEEAPAAELGRLAEPPSEGTRRLEVLTIVTAATAAGVLVPNISIVFSVTGGLCGGALTFVFPGLFFARVQSRSRDQPGAVWKRLLGHAVFWFGIVVSLGTTGITVLQL</sequence>
<evidence type="ECO:0000313" key="4">
    <source>
        <dbReference type="Proteomes" id="UP001189429"/>
    </source>
</evidence>
<accession>A0ABN9XUZ4</accession>
<evidence type="ECO:0000256" key="2">
    <source>
        <dbReference type="SAM" id="Phobius"/>
    </source>
</evidence>
<keyword evidence="2" id="KW-1133">Transmembrane helix</keyword>
<reference evidence="3" key="1">
    <citation type="submission" date="2023-10" db="EMBL/GenBank/DDBJ databases">
        <authorList>
            <person name="Chen Y."/>
            <person name="Shah S."/>
            <person name="Dougan E. K."/>
            <person name="Thang M."/>
            <person name="Chan C."/>
        </authorList>
    </citation>
    <scope>NUCLEOTIDE SEQUENCE [LARGE SCALE GENOMIC DNA]</scope>
</reference>
<dbReference type="Proteomes" id="UP001189429">
    <property type="component" value="Unassembled WGS sequence"/>
</dbReference>
<keyword evidence="2" id="KW-0472">Membrane</keyword>
<name>A0ABN9XUZ4_9DINO</name>
<feature type="transmembrane region" description="Helical" evidence="2">
    <location>
        <begin position="120"/>
        <end position="138"/>
    </location>
</feature>
<comment type="caution">
    <text evidence="3">The sequence shown here is derived from an EMBL/GenBank/DDBJ whole genome shotgun (WGS) entry which is preliminary data.</text>
</comment>
<protein>
    <recommendedName>
        <fullName evidence="5">Amino acid transporter transmembrane domain-containing protein</fullName>
    </recommendedName>
</protein>
<feature type="region of interest" description="Disordered" evidence="1">
    <location>
        <begin position="1"/>
        <end position="50"/>
    </location>
</feature>
<dbReference type="EMBL" id="CAUYUJ010021304">
    <property type="protein sequence ID" value="CAK0903866.1"/>
    <property type="molecule type" value="Genomic_DNA"/>
</dbReference>
<proteinExistence type="predicted"/>
<gene>
    <name evidence="3" type="ORF">PCOR1329_LOCUS80047</name>
</gene>
<feature type="transmembrane region" description="Helical" evidence="2">
    <location>
        <begin position="76"/>
        <end position="99"/>
    </location>
</feature>